<sequence length="248" mass="26138">MGGWPPTGSGQARAPAPCLTRRFAVDPSHPRLGTCPSGRSTLFRLRFIALCLALLPGGPAPAQEAEAEGALAVLVDLDPGSREEVLGALGAAWPGTRRIGPGPDPATEGDPAFWSAVFQTPGVTETPPHGLTLTCTRYGHVSHRALIARRHRGLRPWPGGAEVRLHCEGHGVFWGRALTDGLVRGARAMLETWAVDADPSQPGQRSFRGGDTGPRGGRMVKGFWLEVSPAGGRLPGVVVALEVEIFGF</sequence>
<protein>
    <submittedName>
        <fullName evidence="1">Uncharacterized protein</fullName>
    </submittedName>
</protein>
<evidence type="ECO:0000313" key="1">
    <source>
        <dbReference type="EMBL" id="SIN90949.1"/>
    </source>
</evidence>
<keyword evidence="2" id="KW-1185">Reference proteome</keyword>
<name>A0A1N6F6U2_9RHOB</name>
<accession>A0A1N6F6U2</accession>
<dbReference type="Proteomes" id="UP000184932">
    <property type="component" value="Unassembled WGS sequence"/>
</dbReference>
<evidence type="ECO:0000313" key="2">
    <source>
        <dbReference type="Proteomes" id="UP000184932"/>
    </source>
</evidence>
<dbReference type="STRING" id="1217970.SAMN05444002_1422"/>
<proteinExistence type="predicted"/>
<gene>
    <name evidence="1" type="ORF">SAMN05444002_1422</name>
</gene>
<organism evidence="1 2">
    <name type="scientific">Vannielia litorea</name>
    <dbReference type="NCBI Taxonomy" id="1217970"/>
    <lineage>
        <taxon>Bacteria</taxon>
        <taxon>Pseudomonadati</taxon>
        <taxon>Pseudomonadota</taxon>
        <taxon>Alphaproteobacteria</taxon>
        <taxon>Rhodobacterales</taxon>
        <taxon>Paracoccaceae</taxon>
        <taxon>Vannielia</taxon>
    </lineage>
</organism>
<dbReference type="EMBL" id="FSRL01000001">
    <property type="protein sequence ID" value="SIN90949.1"/>
    <property type="molecule type" value="Genomic_DNA"/>
</dbReference>
<reference evidence="2" key="1">
    <citation type="submission" date="2016-11" db="EMBL/GenBank/DDBJ databases">
        <authorList>
            <person name="Varghese N."/>
            <person name="Submissions S."/>
        </authorList>
    </citation>
    <scope>NUCLEOTIDE SEQUENCE [LARGE SCALE GENOMIC DNA]</scope>
    <source>
        <strain evidence="2">DSM 29440</strain>
    </source>
</reference>
<dbReference type="AlphaFoldDB" id="A0A1N6F6U2"/>